<dbReference type="Pfam" id="PF00271">
    <property type="entry name" value="Helicase_C"/>
    <property type="match status" value="1"/>
</dbReference>
<evidence type="ECO:0000259" key="2">
    <source>
        <dbReference type="PROSITE" id="PS51192"/>
    </source>
</evidence>
<dbReference type="PANTHER" id="PTHR45766">
    <property type="entry name" value="DNA ANNEALING HELICASE AND ENDONUCLEASE ZRANB3 FAMILY MEMBER"/>
    <property type="match status" value="1"/>
</dbReference>
<dbReference type="Gene3D" id="3.30.870.10">
    <property type="entry name" value="Endonuclease Chain A"/>
    <property type="match status" value="1"/>
</dbReference>
<dbReference type="InterPro" id="IPR038718">
    <property type="entry name" value="SNF2-like_sf"/>
</dbReference>
<keyword evidence="4" id="KW-0547">Nucleotide-binding</keyword>
<evidence type="ECO:0000259" key="3">
    <source>
        <dbReference type="PROSITE" id="PS51194"/>
    </source>
</evidence>
<name>A0A7U7GF42_9GAMM</name>
<dbReference type="CDD" id="cd18793">
    <property type="entry name" value="SF2_C_SNF"/>
    <property type="match status" value="1"/>
</dbReference>
<dbReference type="InterPro" id="IPR049730">
    <property type="entry name" value="SNF2/RAD54-like_C"/>
</dbReference>
<dbReference type="CDD" id="cd09178">
    <property type="entry name" value="PLDc_N_Snf2_like"/>
    <property type="match status" value="1"/>
</dbReference>
<dbReference type="InterPro" id="IPR014001">
    <property type="entry name" value="Helicase_ATP-bd"/>
</dbReference>
<dbReference type="EMBL" id="CBTK010000295">
    <property type="protein sequence ID" value="CDH47230.1"/>
    <property type="molecule type" value="Genomic_DNA"/>
</dbReference>
<feature type="domain" description="Helicase C-terminal" evidence="3">
    <location>
        <begin position="716"/>
        <end position="882"/>
    </location>
</feature>
<dbReference type="PANTHER" id="PTHR45766:SF6">
    <property type="entry name" value="SWI_SNF-RELATED MATRIX-ASSOCIATED ACTIN-DEPENDENT REGULATOR OF CHROMATIN SUBFAMILY A-LIKE PROTEIN 1"/>
    <property type="match status" value="1"/>
</dbReference>
<dbReference type="RefSeq" id="WP_034435980.1">
    <property type="nucleotide sequence ID" value="NZ_CBTK010000295.1"/>
</dbReference>
<evidence type="ECO:0000313" key="5">
    <source>
        <dbReference type="Proteomes" id="UP000019184"/>
    </source>
</evidence>
<keyword evidence="5" id="KW-1185">Reference proteome</keyword>
<dbReference type="GO" id="GO:0016787">
    <property type="term" value="F:hydrolase activity"/>
    <property type="evidence" value="ECO:0007669"/>
    <property type="project" value="UniProtKB-KW"/>
</dbReference>
<feature type="domain" description="Helicase ATP-binding" evidence="2">
    <location>
        <begin position="267"/>
        <end position="405"/>
    </location>
</feature>
<organism evidence="4 5">
    <name type="scientific">Candidatus Contendobacter odensis Run_B_J11</name>
    <dbReference type="NCBI Taxonomy" id="1400861"/>
    <lineage>
        <taxon>Bacteria</taxon>
        <taxon>Pseudomonadati</taxon>
        <taxon>Pseudomonadota</taxon>
        <taxon>Gammaproteobacteria</taxon>
        <taxon>Candidatus Competibacteraceae</taxon>
        <taxon>Candidatus Contendibacter</taxon>
    </lineage>
</organism>
<dbReference type="SUPFAM" id="SSF52540">
    <property type="entry name" value="P-loop containing nucleoside triphosphate hydrolases"/>
    <property type="match status" value="2"/>
</dbReference>
<dbReference type="InterPro" id="IPR001650">
    <property type="entry name" value="Helicase_C-like"/>
</dbReference>
<dbReference type="OrthoDB" id="9814088at2"/>
<protein>
    <submittedName>
        <fullName evidence="4">Helicase domain protein</fullName>
    </submittedName>
</protein>
<accession>A0A7U7GF42</accession>
<sequence>MPRVFDNIENGLLPALRDTLKLAYRADFCVGYFNLRGWKALDSGIDAWPGGSGHCCRLLVGMQRLPQDELRTALSPIPRQDSPDSQTALRLKQKLAEEFRQQLTLGAPSNADEAGLRRLVVQLRAGKLRVKLFLRHLLHAKLYLLFRDDPVSPIVGYLGSSNLTLSGLAHQGELNVDVLDYDAGLKLTQWFEDRWADRWCVDISAELAQVIEQSWAREMPLPPYQIYIKMAYHLAQEARAGLAEFRIPPEFGHRLFDYQVAAVKIAAHHLNKRGGVLIGDVVGLGKTLMATALAKIFEDDQGVSTLILCPKNLTALWRSYADQYGLHAKIVPFSKVIKELPTVPARFRLVLIDESHNLRNREGQRFQAIQNYIGESSAKCILLSATPYNKTYTDLSNQLRLFVPEHLDLGIRPERLLRDIGETEFSRRYQCSLRSLAAFEKSEYTEDWRELMRLYMVRRTRHFIQANYTTLDPVSGRPVLTFEDGTHSGFPERIPKTVKFRINDQNPDDHYARFYAPATVSAINDLHLPRYGLGNYIATASRQPPTPSEAKLLEALSRAGKRLMGFCRTNLFKRLESSGEAFQQSVERHILRNYVFLHAIDHGLPLPLGTQDSSLLDAGHYDEDMDDEGAFMEGIEQENEDPTQPPNPRIAHAAADFKQRAALVYQRYAQPLKNRFKWLRPELLTDALRADLNADAMALLTILTGGGEWQAGQDTKLDALFKLVNKTHRGEKVIIFTQFADTVRYLETQLRARGVEQIAGVTGSNADPTVCAWRFSPVSNQKRDQIKPTDELRVLIATDVLSEGQNLQDAAIIVNFDLPWAIIRLIQRAGRVDRIGQQAEKIFCYSFLPADGVERLIRLRARVRERLRENAEVVGTDEAFFEDEREKRKLLDLYHEKAGILDDDADAEVDLISYAYQIWKNAIDRFPALQKTISELPAVVYSTQPHVATKNKPYGVLVYLRTATGNDLLSWVDQNGNSVTESQFEILKAAECTPDTPALARQENHHALVIQGIEAAAAEEKSTGGQLGRPSGARFRSYVRLKRYAEQIQGTLFDLPQLSKVIEAIYRYPLRQSATDTLNRQLRAGMSDEKWVELVMALHDEDRLCIIHEDDYTDEPRIICSMGLAPIPKS</sequence>
<gene>
    <name evidence="4" type="ORF">BN874_770080</name>
</gene>
<keyword evidence="4" id="KW-0347">Helicase</keyword>
<dbReference type="PROSITE" id="PS51194">
    <property type="entry name" value="HELICASE_CTER"/>
    <property type="match status" value="1"/>
</dbReference>
<evidence type="ECO:0000256" key="1">
    <source>
        <dbReference type="ARBA" id="ARBA00022801"/>
    </source>
</evidence>
<comment type="caution">
    <text evidence="4">The sequence shown here is derived from an EMBL/GenBank/DDBJ whole genome shotgun (WGS) entry which is preliminary data.</text>
</comment>
<proteinExistence type="predicted"/>
<dbReference type="Gene3D" id="3.40.50.10810">
    <property type="entry name" value="Tandem AAA-ATPase domain"/>
    <property type="match status" value="2"/>
</dbReference>
<dbReference type="InterPro" id="IPR027417">
    <property type="entry name" value="P-loop_NTPase"/>
</dbReference>
<dbReference type="Proteomes" id="UP000019184">
    <property type="component" value="Unassembled WGS sequence"/>
</dbReference>
<evidence type="ECO:0000313" key="4">
    <source>
        <dbReference type="EMBL" id="CDH47230.1"/>
    </source>
</evidence>
<dbReference type="GO" id="GO:0004386">
    <property type="term" value="F:helicase activity"/>
    <property type="evidence" value="ECO:0007669"/>
    <property type="project" value="UniProtKB-KW"/>
</dbReference>
<keyword evidence="1" id="KW-0378">Hydrolase</keyword>
<dbReference type="PROSITE" id="PS51192">
    <property type="entry name" value="HELICASE_ATP_BIND_1"/>
    <property type="match status" value="1"/>
</dbReference>
<dbReference type="SMART" id="SM00487">
    <property type="entry name" value="DEXDc"/>
    <property type="match status" value="1"/>
</dbReference>
<dbReference type="AlphaFoldDB" id="A0A7U7GF42"/>
<reference evidence="4 5" key="1">
    <citation type="journal article" date="2014" name="ISME J.">
        <title>Candidatus Competibacter-lineage genomes retrieved from metagenomes reveal functional metabolic diversity.</title>
        <authorList>
            <person name="McIlroy S.J."/>
            <person name="Albertsen M."/>
            <person name="Andresen E.K."/>
            <person name="Saunders A.M."/>
            <person name="Kristiansen R."/>
            <person name="Stokholm-Bjerregaard M."/>
            <person name="Nielsen K.L."/>
            <person name="Nielsen P.H."/>
        </authorList>
    </citation>
    <scope>NUCLEOTIDE SEQUENCE [LARGE SCALE GENOMIC DNA]</scope>
    <source>
        <strain evidence="4 5">Run_B_J11</strain>
    </source>
</reference>
<dbReference type="SMART" id="SM00490">
    <property type="entry name" value="HELICc"/>
    <property type="match status" value="1"/>
</dbReference>
<keyword evidence="4" id="KW-0067">ATP-binding</keyword>
<dbReference type="Gene3D" id="3.40.50.300">
    <property type="entry name" value="P-loop containing nucleotide triphosphate hydrolases"/>
    <property type="match status" value="1"/>
</dbReference>